<evidence type="ECO:0000256" key="4">
    <source>
        <dbReference type="ARBA" id="ARBA00022917"/>
    </source>
</evidence>
<dbReference type="GO" id="GO:0042586">
    <property type="term" value="F:peptide deformylase activity"/>
    <property type="evidence" value="ECO:0007669"/>
    <property type="project" value="UniProtKB-UniRule"/>
</dbReference>
<dbReference type="CDD" id="cd00487">
    <property type="entry name" value="Pep_deformylase"/>
    <property type="match status" value="1"/>
</dbReference>
<feature type="binding site" evidence="5">
    <location>
        <position position="145"/>
    </location>
    <ligand>
        <name>Fe cation</name>
        <dbReference type="ChEBI" id="CHEBI:24875"/>
    </ligand>
</feature>
<comment type="similarity">
    <text evidence="1 5">Belongs to the polypeptide deformylase family.</text>
</comment>
<dbReference type="RefSeq" id="WP_047250474.1">
    <property type="nucleotide sequence ID" value="NZ_CP011367.1"/>
</dbReference>
<name>A0A0G3FY16_9GAMM</name>
<dbReference type="SUPFAM" id="SSF56420">
    <property type="entry name" value="Peptide deformylase"/>
    <property type="match status" value="1"/>
</dbReference>
<dbReference type="NCBIfam" id="TIGR00079">
    <property type="entry name" value="pept_deformyl"/>
    <property type="match status" value="1"/>
</dbReference>
<evidence type="ECO:0000313" key="7">
    <source>
        <dbReference type="Proteomes" id="UP000064201"/>
    </source>
</evidence>
<dbReference type="EMBL" id="CP011367">
    <property type="protein sequence ID" value="AKJ93875.1"/>
    <property type="molecule type" value="Genomic_DNA"/>
</dbReference>
<feature type="binding site" evidence="5">
    <location>
        <position position="149"/>
    </location>
    <ligand>
        <name>Fe cation</name>
        <dbReference type="ChEBI" id="CHEBI:24875"/>
    </ligand>
</feature>
<dbReference type="GO" id="GO:0006412">
    <property type="term" value="P:translation"/>
    <property type="evidence" value="ECO:0007669"/>
    <property type="project" value="UniProtKB-UniRule"/>
</dbReference>
<dbReference type="HAMAP" id="MF_00163">
    <property type="entry name" value="Pep_deformylase"/>
    <property type="match status" value="1"/>
</dbReference>
<keyword evidence="2 5" id="KW-0479">Metal-binding</keyword>
<dbReference type="PIRSF" id="PIRSF004749">
    <property type="entry name" value="Pep_def"/>
    <property type="match status" value="1"/>
</dbReference>
<comment type="cofactor">
    <cofactor evidence="5">
        <name>Fe(2+)</name>
        <dbReference type="ChEBI" id="CHEBI:29033"/>
    </cofactor>
    <text evidence="5">Binds 1 Fe(2+) ion.</text>
</comment>
<dbReference type="PATRIC" id="fig|106634.4.peg.36"/>
<reference evidence="6 7" key="1">
    <citation type="submission" date="2015-04" db="EMBL/GenBank/DDBJ databases">
        <title>Complete Sequence for the Genome of the Thioalkalivibrio versutus D301.</title>
        <authorList>
            <person name="Mu T."/>
            <person name="Zhou J."/>
            <person name="Xu X."/>
        </authorList>
    </citation>
    <scope>NUCLEOTIDE SEQUENCE [LARGE SCALE GENOMIC DNA]</scope>
    <source>
        <strain evidence="6 7">D301</strain>
    </source>
</reference>
<comment type="function">
    <text evidence="5">Removes the formyl group from the N-terminal Met of newly synthesized proteins. Requires at least a dipeptide for an efficient rate of reaction. N-terminal L-methionine is a prerequisite for activity but the enzyme has broad specificity at other positions.</text>
</comment>
<evidence type="ECO:0000313" key="6">
    <source>
        <dbReference type="EMBL" id="AKJ93875.1"/>
    </source>
</evidence>
<evidence type="ECO:0000256" key="1">
    <source>
        <dbReference type="ARBA" id="ARBA00010759"/>
    </source>
</evidence>
<dbReference type="FunFam" id="3.90.45.10:FF:000003">
    <property type="entry name" value="Peptide deformylase"/>
    <property type="match status" value="1"/>
</dbReference>
<dbReference type="InterPro" id="IPR036821">
    <property type="entry name" value="Peptide_deformylase_sf"/>
</dbReference>
<dbReference type="PRINTS" id="PR01576">
    <property type="entry name" value="PDEFORMYLASE"/>
</dbReference>
<dbReference type="GO" id="GO:0046872">
    <property type="term" value="F:metal ion binding"/>
    <property type="evidence" value="ECO:0007669"/>
    <property type="project" value="UniProtKB-KW"/>
</dbReference>
<dbReference type="AlphaFoldDB" id="A0A0G3FY16"/>
<dbReference type="InterPro" id="IPR023635">
    <property type="entry name" value="Peptide_deformylase"/>
</dbReference>
<feature type="binding site" evidence="5">
    <location>
        <position position="103"/>
    </location>
    <ligand>
        <name>Fe cation</name>
        <dbReference type="ChEBI" id="CHEBI:24875"/>
    </ligand>
</feature>
<evidence type="ECO:0000256" key="2">
    <source>
        <dbReference type="ARBA" id="ARBA00022723"/>
    </source>
</evidence>
<dbReference type="EC" id="3.5.1.88" evidence="5"/>
<dbReference type="Gene3D" id="3.90.45.10">
    <property type="entry name" value="Peptide deformylase"/>
    <property type="match status" value="1"/>
</dbReference>
<gene>
    <name evidence="5" type="primary">def</name>
    <name evidence="6" type="ORF">TVD_00190</name>
</gene>
<organism evidence="6 7">
    <name type="scientific">Thioalkalivibrio versutus</name>
    <dbReference type="NCBI Taxonomy" id="106634"/>
    <lineage>
        <taxon>Bacteria</taxon>
        <taxon>Pseudomonadati</taxon>
        <taxon>Pseudomonadota</taxon>
        <taxon>Gammaproteobacteria</taxon>
        <taxon>Chromatiales</taxon>
        <taxon>Ectothiorhodospiraceae</taxon>
        <taxon>Thioalkalivibrio</taxon>
    </lineage>
</organism>
<keyword evidence="7" id="KW-1185">Reference proteome</keyword>
<accession>A0A0G3FY16</accession>
<dbReference type="PANTHER" id="PTHR10458:SF22">
    <property type="entry name" value="PEPTIDE DEFORMYLASE"/>
    <property type="match status" value="1"/>
</dbReference>
<protein>
    <recommendedName>
        <fullName evidence="5">Peptide deformylase</fullName>
        <shortName evidence="5">PDF</shortName>
        <ecNumber evidence="5">3.5.1.88</ecNumber>
    </recommendedName>
    <alternativeName>
        <fullName evidence="5">Polypeptide deformylase</fullName>
    </alternativeName>
</protein>
<proteinExistence type="inferred from homology"/>
<dbReference type="STRING" id="106634.TVD_00190"/>
<sequence>MSVRHILRMGHPDLRRTCDPVPESDFDRPDLHALVDDLVDTMHANEGLGLAAAQIGVPQRVAVIEIEPGNSRYPDAVPTGRLVLVNPAVTVLDPTPQRYWEGCLSVPGLRGEVARPRHIAVDYREPNGTPRHLEPEGFLATVFQHEIDHLDGKLYIDRVTDTTRLAFLDEYREFHATD</sequence>
<keyword evidence="4 5" id="KW-0648">Protein biosynthesis</keyword>
<comment type="catalytic activity">
    <reaction evidence="5">
        <text>N-terminal N-formyl-L-methionyl-[peptide] + H2O = N-terminal L-methionyl-[peptide] + formate</text>
        <dbReference type="Rhea" id="RHEA:24420"/>
        <dbReference type="Rhea" id="RHEA-COMP:10639"/>
        <dbReference type="Rhea" id="RHEA-COMP:10640"/>
        <dbReference type="ChEBI" id="CHEBI:15377"/>
        <dbReference type="ChEBI" id="CHEBI:15740"/>
        <dbReference type="ChEBI" id="CHEBI:49298"/>
        <dbReference type="ChEBI" id="CHEBI:64731"/>
        <dbReference type="EC" id="3.5.1.88"/>
    </reaction>
</comment>
<dbReference type="PANTHER" id="PTHR10458">
    <property type="entry name" value="PEPTIDE DEFORMYLASE"/>
    <property type="match status" value="1"/>
</dbReference>
<dbReference type="KEGG" id="tvr:TVD_00190"/>
<dbReference type="OrthoDB" id="9804313at2"/>
<dbReference type="Pfam" id="PF01327">
    <property type="entry name" value="Pep_deformylase"/>
    <property type="match status" value="1"/>
</dbReference>
<dbReference type="Proteomes" id="UP000064201">
    <property type="component" value="Chromosome"/>
</dbReference>
<feature type="active site" evidence="5">
    <location>
        <position position="146"/>
    </location>
</feature>
<keyword evidence="3 5" id="KW-0378">Hydrolase</keyword>
<keyword evidence="5" id="KW-0408">Iron</keyword>
<dbReference type="NCBIfam" id="NF001159">
    <property type="entry name" value="PRK00150.1-3"/>
    <property type="match status" value="1"/>
</dbReference>
<evidence type="ECO:0000256" key="5">
    <source>
        <dbReference type="HAMAP-Rule" id="MF_00163"/>
    </source>
</evidence>
<evidence type="ECO:0000256" key="3">
    <source>
        <dbReference type="ARBA" id="ARBA00022801"/>
    </source>
</evidence>